<reference evidence="7" key="2">
    <citation type="submission" date="2010-07" db="EMBL/GenBank/DDBJ databases">
        <authorList>
            <consortium name="The Broad Institute Genome Sequencing Platform"/>
            <consortium name="Broad Institute Genome Sequencing Center for Infectious Disease"/>
            <person name="Ma L.-J."/>
            <person name="Dead R."/>
            <person name="Young S."/>
            <person name="Zeng Q."/>
            <person name="Koehrsen M."/>
            <person name="Alvarado L."/>
            <person name="Berlin A."/>
            <person name="Chapman S.B."/>
            <person name="Chen Z."/>
            <person name="Freedman E."/>
            <person name="Gellesch M."/>
            <person name="Goldberg J."/>
            <person name="Griggs A."/>
            <person name="Gujja S."/>
            <person name="Heilman E.R."/>
            <person name="Heiman D."/>
            <person name="Hepburn T."/>
            <person name="Howarth C."/>
            <person name="Jen D."/>
            <person name="Larson L."/>
            <person name="Mehta T."/>
            <person name="Neiman D."/>
            <person name="Pearson M."/>
            <person name="Roberts A."/>
            <person name="Saif S."/>
            <person name="Shea T."/>
            <person name="Shenoy N."/>
            <person name="Sisk P."/>
            <person name="Stolte C."/>
            <person name="Sykes S."/>
            <person name="Walk T."/>
            <person name="White J."/>
            <person name="Yandava C."/>
            <person name="Haas B."/>
            <person name="Nusbaum C."/>
            <person name="Birren B."/>
        </authorList>
    </citation>
    <scope>NUCLEOTIDE SEQUENCE</scope>
    <source>
        <strain evidence="7">R3-111a-1</strain>
    </source>
</reference>
<dbReference type="eggNOG" id="KOG4756">
    <property type="taxonomic scope" value="Eukaryota"/>
</dbReference>
<keyword evidence="4" id="KW-0689">Ribosomal protein</keyword>
<dbReference type="OrthoDB" id="408933at2759"/>
<dbReference type="InterPro" id="IPR019189">
    <property type="entry name" value="Ribosomal_mL41"/>
</dbReference>
<dbReference type="HOGENOM" id="CLU_131055_3_0_1"/>
<gene>
    <name evidence="8" type="primary">20340662</name>
    <name evidence="7" type="ORF">GGTG_00204</name>
</gene>
<evidence type="ECO:0000256" key="6">
    <source>
        <dbReference type="ARBA" id="ARBA00023274"/>
    </source>
</evidence>
<dbReference type="STRING" id="644352.J3NG11"/>
<keyword evidence="5" id="KW-0496">Mitochondrion</keyword>
<dbReference type="RefSeq" id="XP_009216210.1">
    <property type="nucleotide sequence ID" value="XM_009217946.1"/>
</dbReference>
<evidence type="ECO:0000256" key="3">
    <source>
        <dbReference type="ARBA" id="ARBA00022946"/>
    </source>
</evidence>
<keyword evidence="6" id="KW-0687">Ribonucleoprotein</keyword>
<dbReference type="VEuPathDB" id="FungiDB:GGTG_00204"/>
<dbReference type="Pfam" id="PF09809">
    <property type="entry name" value="MRP-L27"/>
    <property type="match status" value="1"/>
</dbReference>
<dbReference type="AlphaFoldDB" id="J3NG11"/>
<evidence type="ECO:0000256" key="1">
    <source>
        <dbReference type="ARBA" id="ARBA00004173"/>
    </source>
</evidence>
<evidence type="ECO:0000313" key="9">
    <source>
        <dbReference type="Proteomes" id="UP000006039"/>
    </source>
</evidence>
<comment type="subcellular location">
    <subcellularLocation>
        <location evidence="1">Mitochondrion</location>
    </subcellularLocation>
</comment>
<organism evidence="7">
    <name type="scientific">Gaeumannomyces tritici (strain R3-111a-1)</name>
    <name type="common">Wheat and barley take-all root rot fungus</name>
    <name type="synonym">Gaeumannomyces graminis var. tritici</name>
    <dbReference type="NCBI Taxonomy" id="644352"/>
    <lineage>
        <taxon>Eukaryota</taxon>
        <taxon>Fungi</taxon>
        <taxon>Dikarya</taxon>
        <taxon>Ascomycota</taxon>
        <taxon>Pezizomycotina</taxon>
        <taxon>Sordariomycetes</taxon>
        <taxon>Sordariomycetidae</taxon>
        <taxon>Magnaporthales</taxon>
        <taxon>Magnaporthaceae</taxon>
        <taxon>Gaeumannomyces</taxon>
    </lineage>
</organism>
<reference evidence="8" key="5">
    <citation type="submission" date="2018-04" db="UniProtKB">
        <authorList>
            <consortium name="EnsemblFungi"/>
        </authorList>
    </citation>
    <scope>IDENTIFICATION</scope>
    <source>
        <strain evidence="8">R3-111a-1</strain>
    </source>
</reference>
<dbReference type="PANTHER" id="PTHR21338">
    <property type="entry name" value="MITOCHONDRIAL RIBOSOMAL PROTEIN L41"/>
    <property type="match status" value="1"/>
</dbReference>
<evidence type="ECO:0000313" key="7">
    <source>
        <dbReference type="EMBL" id="EJT80201.1"/>
    </source>
</evidence>
<dbReference type="GeneID" id="20340662"/>
<dbReference type="EMBL" id="GL385395">
    <property type="protein sequence ID" value="EJT80201.1"/>
    <property type="molecule type" value="Genomic_DNA"/>
</dbReference>
<dbReference type="GO" id="GO:0003735">
    <property type="term" value="F:structural constituent of ribosome"/>
    <property type="evidence" value="ECO:0007669"/>
    <property type="project" value="InterPro"/>
</dbReference>
<dbReference type="FunCoup" id="J3NG11">
    <property type="interactions" value="104"/>
</dbReference>
<dbReference type="GO" id="GO:0005762">
    <property type="term" value="C:mitochondrial large ribosomal subunit"/>
    <property type="evidence" value="ECO:0007669"/>
    <property type="project" value="InterPro"/>
</dbReference>
<dbReference type="EnsemblFungi" id="EJT80201">
    <property type="protein sequence ID" value="EJT80201"/>
    <property type="gene ID" value="GGTG_00204"/>
</dbReference>
<evidence type="ECO:0000256" key="2">
    <source>
        <dbReference type="ARBA" id="ARBA00010152"/>
    </source>
</evidence>
<reference evidence="9" key="1">
    <citation type="submission" date="2010-07" db="EMBL/GenBank/DDBJ databases">
        <title>The genome sequence of Gaeumannomyces graminis var. tritici strain R3-111a-1.</title>
        <authorList>
            <consortium name="The Broad Institute Genome Sequencing Platform"/>
            <person name="Ma L.-J."/>
            <person name="Dead R."/>
            <person name="Young S."/>
            <person name="Zeng Q."/>
            <person name="Koehrsen M."/>
            <person name="Alvarado L."/>
            <person name="Berlin A."/>
            <person name="Chapman S.B."/>
            <person name="Chen Z."/>
            <person name="Freedman E."/>
            <person name="Gellesch M."/>
            <person name="Goldberg J."/>
            <person name="Griggs A."/>
            <person name="Gujja S."/>
            <person name="Heilman E.R."/>
            <person name="Heiman D."/>
            <person name="Hepburn T."/>
            <person name="Howarth C."/>
            <person name="Jen D."/>
            <person name="Larson L."/>
            <person name="Mehta T."/>
            <person name="Neiman D."/>
            <person name="Pearson M."/>
            <person name="Roberts A."/>
            <person name="Saif S."/>
            <person name="Shea T."/>
            <person name="Shenoy N."/>
            <person name="Sisk P."/>
            <person name="Stolte C."/>
            <person name="Sykes S."/>
            <person name="Walk T."/>
            <person name="White J."/>
            <person name="Yandava C."/>
            <person name="Haas B."/>
            <person name="Nusbaum C."/>
            <person name="Birren B."/>
        </authorList>
    </citation>
    <scope>NUCLEOTIDE SEQUENCE [LARGE SCALE GENOMIC DNA]</scope>
    <source>
        <strain evidence="9">R3-111a-1</strain>
    </source>
</reference>
<evidence type="ECO:0000256" key="5">
    <source>
        <dbReference type="ARBA" id="ARBA00023128"/>
    </source>
</evidence>
<keyword evidence="3" id="KW-0809">Transit peptide</keyword>
<keyword evidence="9" id="KW-1185">Reference proteome</keyword>
<evidence type="ECO:0000313" key="8">
    <source>
        <dbReference type="EnsemblFungi" id="EJT80201"/>
    </source>
</evidence>
<comment type="similarity">
    <text evidence="2">Belongs to the mitochondrion-specific ribosomal protein mL41 family.</text>
</comment>
<sequence length="104" mass="11914">MQPSKALQGVYRKLQLTTKDIKKGFYKGTGSGSMGSHTKWGTYKIDWRKVRTYVVPKNLAETKLTPFVTKKMEPINGFGQYRDRAGPKSPQLYLDRWKAENGLD</sequence>
<protein>
    <recommendedName>
        <fullName evidence="10">50S ribosomal protein YmL27</fullName>
    </recommendedName>
</protein>
<reference evidence="7" key="3">
    <citation type="submission" date="2010-09" db="EMBL/GenBank/DDBJ databases">
        <title>Annotation of Gaeumannomyces graminis var. tritici R3-111a-1.</title>
        <authorList>
            <consortium name="The Broad Institute Genome Sequencing Platform"/>
            <person name="Ma L.-J."/>
            <person name="Dead R."/>
            <person name="Young S.K."/>
            <person name="Zeng Q."/>
            <person name="Gargeya S."/>
            <person name="Fitzgerald M."/>
            <person name="Haas B."/>
            <person name="Abouelleil A."/>
            <person name="Alvarado L."/>
            <person name="Arachchi H.M."/>
            <person name="Berlin A."/>
            <person name="Brown A."/>
            <person name="Chapman S.B."/>
            <person name="Chen Z."/>
            <person name="Dunbar C."/>
            <person name="Freedman E."/>
            <person name="Gearin G."/>
            <person name="Gellesch M."/>
            <person name="Goldberg J."/>
            <person name="Griggs A."/>
            <person name="Gujja S."/>
            <person name="Heiman D."/>
            <person name="Howarth C."/>
            <person name="Larson L."/>
            <person name="Lui A."/>
            <person name="MacDonald P.J.P."/>
            <person name="Mehta T."/>
            <person name="Montmayeur A."/>
            <person name="Murphy C."/>
            <person name="Neiman D."/>
            <person name="Pearson M."/>
            <person name="Priest M."/>
            <person name="Roberts A."/>
            <person name="Saif S."/>
            <person name="Shea T."/>
            <person name="Shenoy N."/>
            <person name="Sisk P."/>
            <person name="Stolte C."/>
            <person name="Sykes S."/>
            <person name="Yandava C."/>
            <person name="Wortman J."/>
            <person name="Nusbaum C."/>
            <person name="Birren B."/>
        </authorList>
    </citation>
    <scope>NUCLEOTIDE SEQUENCE</scope>
    <source>
        <strain evidence="7">R3-111a-1</strain>
    </source>
</reference>
<proteinExistence type="inferred from homology"/>
<dbReference type="Proteomes" id="UP000006039">
    <property type="component" value="Unassembled WGS sequence"/>
</dbReference>
<reference evidence="8" key="4">
    <citation type="journal article" date="2015" name="G3 (Bethesda)">
        <title>Genome sequences of three phytopathogenic species of the Magnaporthaceae family of fungi.</title>
        <authorList>
            <person name="Okagaki L.H."/>
            <person name="Nunes C.C."/>
            <person name="Sailsbery J."/>
            <person name="Clay B."/>
            <person name="Brown D."/>
            <person name="John T."/>
            <person name="Oh Y."/>
            <person name="Young N."/>
            <person name="Fitzgerald M."/>
            <person name="Haas B.J."/>
            <person name="Zeng Q."/>
            <person name="Young S."/>
            <person name="Adiconis X."/>
            <person name="Fan L."/>
            <person name="Levin J.Z."/>
            <person name="Mitchell T.K."/>
            <person name="Okubara P.A."/>
            <person name="Farman M.L."/>
            <person name="Kohn L.M."/>
            <person name="Birren B."/>
            <person name="Ma L.-J."/>
            <person name="Dean R.A."/>
        </authorList>
    </citation>
    <scope>NUCLEOTIDE SEQUENCE</scope>
    <source>
        <strain evidence="8">R3-111a-1</strain>
    </source>
</reference>
<evidence type="ECO:0000256" key="4">
    <source>
        <dbReference type="ARBA" id="ARBA00022980"/>
    </source>
</evidence>
<evidence type="ECO:0008006" key="10">
    <source>
        <dbReference type="Google" id="ProtNLM"/>
    </source>
</evidence>
<dbReference type="GO" id="GO:0006412">
    <property type="term" value="P:translation"/>
    <property type="evidence" value="ECO:0007669"/>
    <property type="project" value="TreeGrafter"/>
</dbReference>
<name>J3NG11_GAET3</name>
<dbReference type="PANTHER" id="PTHR21338:SF0">
    <property type="entry name" value="LARGE RIBOSOMAL SUBUNIT PROTEIN ML41"/>
    <property type="match status" value="1"/>
</dbReference>
<accession>J3NG11</accession>